<evidence type="ECO:0000256" key="2">
    <source>
        <dbReference type="ARBA" id="ARBA00022723"/>
    </source>
</evidence>
<dbReference type="STRING" id="42256.RradSPS_1110"/>
<dbReference type="KEGG" id="rrd:RradSPS_1110"/>
<keyword evidence="4" id="KW-0378">Hydrolase</keyword>
<evidence type="ECO:0000313" key="10">
    <source>
        <dbReference type="EMBL" id="MDX5893800.1"/>
    </source>
</evidence>
<dbReference type="GO" id="GO:0006281">
    <property type="term" value="P:DNA repair"/>
    <property type="evidence" value="ECO:0007669"/>
    <property type="project" value="UniProtKB-KW"/>
</dbReference>
<protein>
    <submittedName>
        <fullName evidence="9 10">Uracil-DNA glycosylase</fullName>
    </submittedName>
</protein>
<dbReference type="SUPFAM" id="SSF52141">
    <property type="entry name" value="Uracil-DNA glycosylase-like"/>
    <property type="match status" value="1"/>
</dbReference>
<keyword evidence="3" id="KW-0227">DNA damage</keyword>
<dbReference type="Pfam" id="PF03167">
    <property type="entry name" value="UDG"/>
    <property type="match status" value="1"/>
</dbReference>
<accession>A0A023X214</accession>
<evidence type="ECO:0000259" key="8">
    <source>
        <dbReference type="SMART" id="SM00986"/>
    </source>
</evidence>
<evidence type="ECO:0000256" key="1">
    <source>
        <dbReference type="ARBA" id="ARBA00022485"/>
    </source>
</evidence>
<dbReference type="EMBL" id="CP007514">
    <property type="protein sequence ID" value="AHY46393.1"/>
    <property type="molecule type" value="Genomic_DNA"/>
</dbReference>
<dbReference type="SMART" id="SM00986">
    <property type="entry name" value="UDG"/>
    <property type="match status" value="1"/>
</dbReference>
<dbReference type="HOGENOM" id="CLU_044815_3_0_11"/>
<proteinExistence type="predicted"/>
<dbReference type="GO" id="GO:0051539">
    <property type="term" value="F:4 iron, 4 sulfur cluster binding"/>
    <property type="evidence" value="ECO:0007669"/>
    <property type="project" value="UniProtKB-KW"/>
</dbReference>
<evidence type="ECO:0000256" key="6">
    <source>
        <dbReference type="ARBA" id="ARBA00023014"/>
    </source>
</evidence>
<evidence type="ECO:0000256" key="3">
    <source>
        <dbReference type="ARBA" id="ARBA00022763"/>
    </source>
</evidence>
<keyword evidence="5" id="KW-0408">Iron</keyword>
<dbReference type="InterPro" id="IPR005122">
    <property type="entry name" value="Uracil-DNA_glycosylase-like"/>
</dbReference>
<name>A0A023X214_RUBRA</name>
<keyword evidence="7" id="KW-0234">DNA repair</keyword>
<keyword evidence="6" id="KW-0411">Iron-sulfur</keyword>
<keyword evidence="11" id="KW-1185">Reference proteome</keyword>
<evidence type="ECO:0000256" key="4">
    <source>
        <dbReference type="ARBA" id="ARBA00022801"/>
    </source>
</evidence>
<dbReference type="PANTHER" id="PTHR33693:SF1">
    <property type="entry name" value="TYPE-4 URACIL-DNA GLYCOSYLASE"/>
    <property type="match status" value="1"/>
</dbReference>
<dbReference type="RefSeq" id="WP_143533881.1">
    <property type="nucleotide sequence ID" value="NZ_CP007514.1"/>
</dbReference>
<reference evidence="10" key="2">
    <citation type="submission" date="2023-11" db="EMBL/GenBank/DDBJ databases">
        <title>MicrobeMod: A computational toolkit for identifying prokaryotic methylation and restriction-modification with nanopore sequencing.</title>
        <authorList>
            <person name="Crits-Christoph A."/>
            <person name="Kang S.C."/>
            <person name="Lee H."/>
            <person name="Ostrov N."/>
        </authorList>
    </citation>
    <scope>NUCLEOTIDE SEQUENCE</scope>
    <source>
        <strain evidence="10">ATCC 51242</strain>
    </source>
</reference>
<dbReference type="Proteomes" id="UP001281130">
    <property type="component" value="Unassembled WGS sequence"/>
</dbReference>
<reference evidence="9 11" key="1">
    <citation type="submission" date="2014-03" db="EMBL/GenBank/DDBJ databases">
        <title>Complete genome sequence of the Radio-Resistant Rubrobacter radiotolerans RSPS-4.</title>
        <authorList>
            <person name="Egas C.C."/>
            <person name="Barroso C.C."/>
            <person name="Froufe H.J.C."/>
            <person name="Pacheco J.J."/>
            <person name="Albuquerque L.L."/>
            <person name="da Costa M.M.S."/>
        </authorList>
    </citation>
    <scope>NUCLEOTIDE SEQUENCE [LARGE SCALE GENOMIC DNA]</scope>
    <source>
        <strain evidence="9 11">RSPS-4</strain>
    </source>
</reference>
<dbReference type="InterPro" id="IPR036895">
    <property type="entry name" value="Uracil-DNA_glycosylase-like_sf"/>
</dbReference>
<feature type="domain" description="Uracil-DNA glycosylase-like" evidence="8">
    <location>
        <begin position="40"/>
        <end position="194"/>
    </location>
</feature>
<gene>
    <name evidence="9" type="ORF">RradSPS_1110</name>
    <name evidence="10" type="ORF">SIL72_07125</name>
</gene>
<dbReference type="SMART" id="SM00987">
    <property type="entry name" value="UreE_C"/>
    <property type="match status" value="1"/>
</dbReference>
<keyword evidence="2" id="KW-0479">Metal-binding</keyword>
<dbReference type="GO" id="GO:0046872">
    <property type="term" value="F:metal ion binding"/>
    <property type="evidence" value="ECO:0007669"/>
    <property type="project" value="UniProtKB-KW"/>
</dbReference>
<organism evidence="9 11">
    <name type="scientific">Rubrobacter radiotolerans</name>
    <name type="common">Arthrobacter radiotolerans</name>
    <dbReference type="NCBI Taxonomy" id="42256"/>
    <lineage>
        <taxon>Bacteria</taxon>
        <taxon>Bacillati</taxon>
        <taxon>Actinomycetota</taxon>
        <taxon>Rubrobacteria</taxon>
        <taxon>Rubrobacterales</taxon>
        <taxon>Rubrobacteraceae</taxon>
        <taxon>Rubrobacter</taxon>
    </lineage>
</organism>
<dbReference type="EMBL" id="JAWXXX010000001">
    <property type="protein sequence ID" value="MDX5893800.1"/>
    <property type="molecule type" value="Genomic_DNA"/>
</dbReference>
<dbReference type="PANTHER" id="PTHR33693">
    <property type="entry name" value="TYPE-5 URACIL-DNA GLYCOSYLASE"/>
    <property type="match status" value="1"/>
</dbReference>
<dbReference type="eggNOG" id="COG1573">
    <property type="taxonomic scope" value="Bacteria"/>
</dbReference>
<dbReference type="GO" id="GO:0097506">
    <property type="term" value="F:deaminated base DNA N-glycosylase activity"/>
    <property type="evidence" value="ECO:0007669"/>
    <property type="project" value="UniProtKB-ARBA"/>
</dbReference>
<dbReference type="Gene3D" id="3.40.470.10">
    <property type="entry name" value="Uracil-DNA glycosylase-like domain"/>
    <property type="match status" value="1"/>
</dbReference>
<dbReference type="Proteomes" id="UP000025229">
    <property type="component" value="Chromosome"/>
</dbReference>
<dbReference type="AlphaFoldDB" id="A0A023X214"/>
<evidence type="ECO:0000256" key="5">
    <source>
        <dbReference type="ARBA" id="ARBA00023004"/>
    </source>
</evidence>
<evidence type="ECO:0000256" key="7">
    <source>
        <dbReference type="ARBA" id="ARBA00023204"/>
    </source>
</evidence>
<dbReference type="OrthoDB" id="5290748at2"/>
<keyword evidence="1" id="KW-0004">4Fe-4S</keyword>
<dbReference type="InterPro" id="IPR051536">
    <property type="entry name" value="UDG_Type-4/5"/>
</dbReference>
<sequence>MGSLCPEGGADRKAALAHREAVRGCSRCFPDRDNAPVADDAKDPQKTRAMLVGQAPGITEVTTRTPFSGPAGKRLTLWLKRAGVEREDLYFSAVARCFPGKAKGGGDKVPSRAMILNCRPHLEAEFALYRPEVVILIGGLAIKEVLGIKTLAEAVGRGPIERDGVNYLPLPHPSGASTWLNDPANKARLEESLRSLGELMEGLKRENAR</sequence>
<evidence type="ECO:0000313" key="9">
    <source>
        <dbReference type="EMBL" id="AHY46393.1"/>
    </source>
</evidence>
<evidence type="ECO:0000313" key="11">
    <source>
        <dbReference type="Proteomes" id="UP000025229"/>
    </source>
</evidence>